<keyword evidence="6" id="KW-0843">Virulence</keyword>
<dbReference type="AlphaFoldDB" id="A0A225X5V8"/>
<keyword evidence="9" id="KW-1185">Reference proteome</keyword>
<evidence type="ECO:0000259" key="7">
    <source>
        <dbReference type="Pfam" id="PF22748"/>
    </source>
</evidence>
<evidence type="ECO:0000313" key="8">
    <source>
        <dbReference type="EMBL" id="OWZ24727.1"/>
    </source>
</evidence>
<dbReference type="Pfam" id="PF22748">
    <property type="entry name" value="PexRD54_WY"/>
    <property type="match status" value="2"/>
</dbReference>
<evidence type="ECO:0000256" key="1">
    <source>
        <dbReference type="ARBA" id="ARBA00004340"/>
    </source>
</evidence>
<comment type="subcellular location">
    <subcellularLocation>
        <location evidence="1">Host cell</location>
    </subcellularLocation>
    <subcellularLocation>
        <location evidence="2">Secreted</location>
    </subcellularLocation>
</comment>
<dbReference type="Proteomes" id="UP000198211">
    <property type="component" value="Unassembled WGS sequence"/>
</dbReference>
<evidence type="ECO:0000256" key="4">
    <source>
        <dbReference type="ARBA" id="ARBA00022525"/>
    </source>
</evidence>
<sequence>MTDISPGTITRWVTNGKSAGKAFDRFHLTKVDNLFDNPQFFKWVNYVDDMSVKHPEKATTTIPILTARYKDEGLLKMLETAENIPKTKNVATKLLDEQVQHWAATGKSPDDVFMLYKMNTAADKVFENARWKSWVNYVKLYNEKNPKSQTSVVASLSKLYGDAYLVNMLAAAGKVSTTKSTSKKMEFELINLWLKNDQSADDVFKLLDLDKAADKVLGSPQLEVWGKYAGYINKNNPDDKVSLIATLSTHYKDEGVVKMLEAAKTNPATEAVATRLQTEQLHHWLSIDKAPVNVFTLFKLDEAGENLLSNPQFLVWRKYTDDFGLKNRKTTASTIRVLRGNYKDDVLANLIIAGMKSPSTKPTATRLQSELFKSWMPIDTLPPVPPETVFHILKLDNMAEKAFASPMFAFWKKYMEHYNKVILQPDYKKRATVISALMANYDDKRELVLVLDKVEKASNIEVSLLGKNLKTELLNQLLLKNEGPSDVAKVLSVKSKADANWNLYEKYTKDYYRLVNSEKN</sequence>
<evidence type="ECO:0000256" key="2">
    <source>
        <dbReference type="ARBA" id="ARBA00004613"/>
    </source>
</evidence>
<feature type="domain" description="RxLR effector PexRD54 WY" evidence="7">
    <location>
        <begin position="97"/>
        <end position="138"/>
    </location>
</feature>
<dbReference type="OrthoDB" id="122386at2759"/>
<gene>
    <name evidence="8" type="ORF">PHMEG_000161</name>
</gene>
<accession>A0A225X5V8</accession>
<dbReference type="EMBL" id="NBNE01000004">
    <property type="protein sequence ID" value="OWZ24727.1"/>
    <property type="molecule type" value="Genomic_DNA"/>
</dbReference>
<evidence type="ECO:0000256" key="5">
    <source>
        <dbReference type="ARBA" id="ARBA00022729"/>
    </source>
</evidence>
<comment type="caution">
    <text evidence="8">The sequence shown here is derived from an EMBL/GenBank/DDBJ whole genome shotgun (WGS) entry which is preliminary data.</text>
</comment>
<dbReference type="GO" id="GO:0005576">
    <property type="term" value="C:extracellular region"/>
    <property type="evidence" value="ECO:0007669"/>
    <property type="project" value="UniProtKB-SubCell"/>
</dbReference>
<keyword evidence="4" id="KW-0964">Secreted</keyword>
<protein>
    <submittedName>
        <fullName evidence="8">Avirulence (Avh) protein</fullName>
    </submittedName>
</protein>
<comment type="similarity">
    <text evidence="3">Belongs to the RxLR effector family.</text>
</comment>
<feature type="domain" description="RxLR effector PexRD54 WY" evidence="7">
    <location>
        <begin position="279"/>
        <end position="319"/>
    </location>
</feature>
<reference evidence="9" key="1">
    <citation type="submission" date="2017-03" db="EMBL/GenBank/DDBJ databases">
        <title>Phytopthora megakarya and P. palmivora, two closely related causual agents of cacao black pod achieved similar genome size and gene model numbers by different mechanisms.</title>
        <authorList>
            <person name="Ali S."/>
            <person name="Shao J."/>
            <person name="Larry D.J."/>
            <person name="Kronmiller B."/>
            <person name="Shen D."/>
            <person name="Strem M.D."/>
            <person name="Melnick R.L."/>
            <person name="Guiltinan M.J."/>
            <person name="Tyler B.M."/>
            <person name="Meinhardt L.W."/>
            <person name="Bailey B.A."/>
        </authorList>
    </citation>
    <scope>NUCLEOTIDE SEQUENCE [LARGE SCALE GENOMIC DNA]</scope>
    <source>
        <strain evidence="9">zdho120</strain>
    </source>
</reference>
<dbReference type="GO" id="GO:0043657">
    <property type="term" value="C:host cell"/>
    <property type="evidence" value="ECO:0007669"/>
    <property type="project" value="UniProtKB-SubCell"/>
</dbReference>
<dbReference type="InterPro" id="IPR054463">
    <property type="entry name" value="PexRD54_WY"/>
</dbReference>
<evidence type="ECO:0000256" key="6">
    <source>
        <dbReference type="ARBA" id="ARBA00023026"/>
    </source>
</evidence>
<evidence type="ECO:0000313" key="9">
    <source>
        <dbReference type="Proteomes" id="UP000198211"/>
    </source>
</evidence>
<organism evidence="8 9">
    <name type="scientific">Phytophthora megakarya</name>
    <dbReference type="NCBI Taxonomy" id="4795"/>
    <lineage>
        <taxon>Eukaryota</taxon>
        <taxon>Sar</taxon>
        <taxon>Stramenopiles</taxon>
        <taxon>Oomycota</taxon>
        <taxon>Peronosporomycetes</taxon>
        <taxon>Peronosporales</taxon>
        <taxon>Peronosporaceae</taxon>
        <taxon>Phytophthora</taxon>
    </lineage>
</organism>
<name>A0A225X5V8_9STRA</name>
<proteinExistence type="inferred from homology"/>
<keyword evidence="5" id="KW-0732">Signal</keyword>
<evidence type="ECO:0000256" key="3">
    <source>
        <dbReference type="ARBA" id="ARBA00010400"/>
    </source>
</evidence>